<dbReference type="InterPro" id="IPR019903">
    <property type="entry name" value="RIC_family"/>
</dbReference>
<dbReference type="Proteomes" id="UP000004095">
    <property type="component" value="Unassembled WGS sequence"/>
</dbReference>
<evidence type="ECO:0000313" key="6">
    <source>
        <dbReference type="EMBL" id="EAY28291.1"/>
    </source>
</evidence>
<evidence type="ECO:0000313" key="7">
    <source>
        <dbReference type="Proteomes" id="UP000004095"/>
    </source>
</evidence>
<keyword evidence="3" id="KW-0479">Metal-binding</keyword>
<keyword evidence="7" id="KW-1185">Reference proteome</keyword>
<dbReference type="GO" id="GO:0005737">
    <property type="term" value="C:cytoplasm"/>
    <property type="evidence" value="ECO:0007669"/>
    <property type="project" value="UniProtKB-SubCell"/>
</dbReference>
<accession>A1ZMB1</accession>
<dbReference type="OrthoDB" id="9797132at2"/>
<evidence type="ECO:0000256" key="4">
    <source>
        <dbReference type="ARBA" id="ARBA00023004"/>
    </source>
</evidence>
<dbReference type="Pfam" id="PF01814">
    <property type="entry name" value="Hemerythrin"/>
    <property type="match status" value="1"/>
</dbReference>
<evidence type="ECO:0000259" key="5">
    <source>
        <dbReference type="Pfam" id="PF01814"/>
    </source>
</evidence>
<protein>
    <submittedName>
        <fullName evidence="6">Hemerythrin HHE cation binding domain subfamily, putative</fullName>
    </submittedName>
</protein>
<dbReference type="Gene3D" id="1.20.120.520">
    <property type="entry name" value="nmb1532 protein domain like"/>
    <property type="match status" value="1"/>
</dbReference>
<name>A1ZMB1_MICM2</name>
<evidence type="ECO:0000256" key="3">
    <source>
        <dbReference type="ARBA" id="ARBA00022723"/>
    </source>
</evidence>
<feature type="domain" description="Hemerythrin-like" evidence="5">
    <location>
        <begin position="7"/>
        <end position="153"/>
    </location>
</feature>
<comment type="caution">
    <text evidence="6">The sequence shown here is derived from an EMBL/GenBank/DDBJ whole genome shotgun (WGS) entry which is preliminary data.</text>
</comment>
<dbReference type="eggNOG" id="COG2846">
    <property type="taxonomic scope" value="Bacteria"/>
</dbReference>
<dbReference type="AlphaFoldDB" id="A1ZMB1"/>
<proteinExistence type="predicted"/>
<dbReference type="InterPro" id="IPR012312">
    <property type="entry name" value="Hemerythrin-like"/>
</dbReference>
<feature type="non-terminal residue" evidence="6">
    <location>
        <position position="1"/>
    </location>
</feature>
<reference evidence="6 7" key="1">
    <citation type="submission" date="2007-01" db="EMBL/GenBank/DDBJ databases">
        <authorList>
            <person name="Haygood M."/>
            <person name="Podell S."/>
            <person name="Anderson C."/>
            <person name="Hopkinson B."/>
            <person name="Roe K."/>
            <person name="Barbeau K."/>
            <person name="Gaasterland T."/>
            <person name="Ferriera S."/>
            <person name="Johnson J."/>
            <person name="Kravitz S."/>
            <person name="Beeson K."/>
            <person name="Sutton G."/>
            <person name="Rogers Y.-H."/>
            <person name="Friedman R."/>
            <person name="Frazier M."/>
            <person name="Venter J.C."/>
        </authorList>
    </citation>
    <scope>NUCLEOTIDE SEQUENCE [LARGE SCALE GENOMIC DNA]</scope>
    <source>
        <strain evidence="6 7">ATCC 23134</strain>
    </source>
</reference>
<keyword evidence="2" id="KW-0963">Cytoplasm</keyword>
<evidence type="ECO:0000256" key="1">
    <source>
        <dbReference type="ARBA" id="ARBA00004496"/>
    </source>
</evidence>
<dbReference type="PANTHER" id="PTHR36438:SF1">
    <property type="entry name" value="IRON-SULFUR CLUSTER REPAIR PROTEIN YTFE"/>
    <property type="match status" value="1"/>
</dbReference>
<keyword evidence="4" id="KW-0408">Iron</keyword>
<comment type="subcellular location">
    <subcellularLocation>
        <location evidence="1">Cytoplasm</location>
    </subcellularLocation>
</comment>
<gene>
    <name evidence="6" type="ORF">M23134_03843</name>
</gene>
<dbReference type="GO" id="GO:0046872">
    <property type="term" value="F:metal ion binding"/>
    <property type="evidence" value="ECO:0007669"/>
    <property type="project" value="UniProtKB-KW"/>
</dbReference>
<evidence type="ECO:0000256" key="2">
    <source>
        <dbReference type="ARBA" id="ARBA00022490"/>
    </source>
</evidence>
<dbReference type="EMBL" id="AAWS01000016">
    <property type="protein sequence ID" value="EAY28291.1"/>
    <property type="molecule type" value="Genomic_DNA"/>
</dbReference>
<organism evidence="6 7">
    <name type="scientific">Microscilla marina ATCC 23134</name>
    <dbReference type="NCBI Taxonomy" id="313606"/>
    <lineage>
        <taxon>Bacteria</taxon>
        <taxon>Pseudomonadati</taxon>
        <taxon>Bacteroidota</taxon>
        <taxon>Cytophagia</taxon>
        <taxon>Cytophagales</taxon>
        <taxon>Microscillaceae</taxon>
        <taxon>Microscilla</taxon>
    </lineage>
</organism>
<dbReference type="PANTHER" id="PTHR36438">
    <property type="entry name" value="IRON-SULFUR CLUSTER REPAIR PROTEIN YTFE"/>
    <property type="match status" value="1"/>
</dbReference>
<sequence length="159" mass="18399">DHIENVHHTYVTDNIPILLEYAAKVAEVHGNEHPEVIEINQLLKAVSKELIQHMDKEERILFPFVKKLLQTQKNSSKAPPPPFVTVDNPIRVMEYEHENAGDTFKKMALLSNKYTPPANACNTFKALYAKLQDFEQDLHQHIHLENNILFPKAIRLEQE</sequence>
<dbReference type="RefSeq" id="WP_002697955.1">
    <property type="nucleotide sequence ID" value="NZ_AAWS01000016.1"/>
</dbReference>